<dbReference type="GO" id="GO:0071555">
    <property type="term" value="P:cell wall organization"/>
    <property type="evidence" value="ECO:0007669"/>
    <property type="project" value="UniProtKB-KW"/>
</dbReference>
<dbReference type="GO" id="GO:0016755">
    <property type="term" value="F:aminoacyltransferase activity"/>
    <property type="evidence" value="ECO:0007669"/>
    <property type="project" value="InterPro"/>
</dbReference>
<dbReference type="PROSITE" id="PS51191">
    <property type="entry name" value="FEMABX"/>
    <property type="match status" value="1"/>
</dbReference>
<proteinExistence type="inferred from homology"/>
<comment type="caution">
    <text evidence="8">The sequence shown here is derived from an EMBL/GenBank/DDBJ whole genome shotgun (WGS) entry which is preliminary data.</text>
</comment>
<keyword evidence="7" id="KW-0961">Cell wall biogenesis/degradation</keyword>
<dbReference type="Pfam" id="PF02388">
    <property type="entry name" value="FemAB"/>
    <property type="match status" value="2"/>
</dbReference>
<evidence type="ECO:0000313" key="9">
    <source>
        <dbReference type="Proteomes" id="UP000194606"/>
    </source>
</evidence>
<dbReference type="GO" id="GO:0008360">
    <property type="term" value="P:regulation of cell shape"/>
    <property type="evidence" value="ECO:0007669"/>
    <property type="project" value="UniProtKB-KW"/>
</dbReference>
<dbReference type="SUPFAM" id="SSF55729">
    <property type="entry name" value="Acyl-CoA N-acyltransferases (Nat)"/>
    <property type="match status" value="2"/>
</dbReference>
<dbReference type="PANTHER" id="PTHR36174">
    <property type="entry name" value="LIPID II:GLYCINE GLYCYLTRANSFERASE"/>
    <property type="match status" value="1"/>
</dbReference>
<evidence type="ECO:0000256" key="1">
    <source>
        <dbReference type="ARBA" id="ARBA00009943"/>
    </source>
</evidence>
<keyword evidence="2" id="KW-0963">Cytoplasm</keyword>
<protein>
    <submittedName>
        <fullName evidence="8">Uncharacterized protein</fullName>
    </submittedName>
</protein>
<sequence length="354" mass="40973">MEDYKFYELNAKEFEKFSSKEERSFLQTQAMAKVLAHRGFTIKYFAVALGNEIKAAALVNAVPVFGGKRYELNFGPIFKDKIFDEELEIFFMKKIKEFVKVHQGIVLEYFPDQNYKILSATGELLDSPRQARIEHYINSGFTYEGERQGYEYLTSAVQWQYLKSISEFSSEEEVLATYNSNAKRAVKKAKKNELEVRKLNFNELNQVEHLITETAQRQHFGKKDLEYYELLYKAFGENIEFLGVFKENELGAVGIFIQSRHEFTFLSGGSNAELAKLGASFLLQHTAILHALGRRCTLYNFYGVSGLFDGQDRVLQFKKNFNGYILSKVGKFTYVPHPIKFKSVQFLKKLLHRA</sequence>
<evidence type="ECO:0000256" key="6">
    <source>
        <dbReference type="ARBA" id="ARBA00023315"/>
    </source>
</evidence>
<dbReference type="GO" id="GO:0009252">
    <property type="term" value="P:peptidoglycan biosynthetic process"/>
    <property type="evidence" value="ECO:0007669"/>
    <property type="project" value="UniProtKB-KW"/>
</dbReference>
<dbReference type="InterPro" id="IPR016181">
    <property type="entry name" value="Acyl_CoA_acyltransferase"/>
</dbReference>
<dbReference type="Proteomes" id="UP000194606">
    <property type="component" value="Unassembled WGS sequence"/>
</dbReference>
<dbReference type="PANTHER" id="PTHR36174:SF2">
    <property type="entry name" value="AMINOACYLTRANSFERASE FEMA"/>
    <property type="match status" value="1"/>
</dbReference>
<name>A0A252CFA4_9LACT</name>
<keyword evidence="4" id="KW-0133">Cell shape</keyword>
<gene>
    <name evidence="8" type="ORF">BZZ03_00460</name>
</gene>
<keyword evidence="5" id="KW-0573">Peptidoglycan synthesis</keyword>
<evidence type="ECO:0000256" key="5">
    <source>
        <dbReference type="ARBA" id="ARBA00022984"/>
    </source>
</evidence>
<reference evidence="8 9" key="1">
    <citation type="submission" date="2017-02" db="EMBL/GenBank/DDBJ databases">
        <authorList>
            <person name="Peterson S.W."/>
        </authorList>
    </citation>
    <scope>NUCLEOTIDE SEQUENCE [LARGE SCALE GENOMIC DNA]</scope>
    <source>
        <strain evidence="8">159469</strain>
    </source>
</reference>
<evidence type="ECO:0000256" key="2">
    <source>
        <dbReference type="ARBA" id="ARBA00022490"/>
    </source>
</evidence>
<accession>A0A252CFA4</accession>
<evidence type="ECO:0000313" key="8">
    <source>
        <dbReference type="EMBL" id="OUK05222.1"/>
    </source>
</evidence>
<organism evidence="8 9">
    <name type="scientific">Lactococcus petauri</name>
    <dbReference type="NCBI Taxonomy" id="1940789"/>
    <lineage>
        <taxon>Bacteria</taxon>
        <taxon>Bacillati</taxon>
        <taxon>Bacillota</taxon>
        <taxon>Bacilli</taxon>
        <taxon>Lactobacillales</taxon>
        <taxon>Streptococcaceae</taxon>
        <taxon>Lactococcus</taxon>
    </lineage>
</organism>
<dbReference type="Gene3D" id="3.40.630.30">
    <property type="match status" value="1"/>
</dbReference>
<keyword evidence="3" id="KW-0808">Transferase</keyword>
<evidence type="ECO:0000256" key="4">
    <source>
        <dbReference type="ARBA" id="ARBA00022960"/>
    </source>
</evidence>
<evidence type="ECO:0000256" key="3">
    <source>
        <dbReference type="ARBA" id="ARBA00022679"/>
    </source>
</evidence>
<keyword evidence="6" id="KW-0012">Acyltransferase</keyword>
<dbReference type="InterPro" id="IPR003447">
    <property type="entry name" value="FEMABX"/>
</dbReference>
<dbReference type="AlphaFoldDB" id="A0A252CFA4"/>
<comment type="similarity">
    <text evidence="1">Belongs to the FemABX family.</text>
</comment>
<dbReference type="InterPro" id="IPR050644">
    <property type="entry name" value="PG_Glycine_Bridge_Synth"/>
</dbReference>
<evidence type="ECO:0000256" key="7">
    <source>
        <dbReference type="ARBA" id="ARBA00023316"/>
    </source>
</evidence>
<dbReference type="RefSeq" id="WP_086581981.1">
    <property type="nucleotide sequence ID" value="NZ_MUIZ01000001.1"/>
</dbReference>
<dbReference type="EMBL" id="MUIZ01000001">
    <property type="protein sequence ID" value="OUK05222.1"/>
    <property type="molecule type" value="Genomic_DNA"/>
</dbReference>